<organism evidence="2 3">
    <name type="scientific">Pectinatus brassicae</name>
    <dbReference type="NCBI Taxonomy" id="862415"/>
    <lineage>
        <taxon>Bacteria</taxon>
        <taxon>Bacillati</taxon>
        <taxon>Bacillota</taxon>
        <taxon>Negativicutes</taxon>
        <taxon>Selenomonadales</taxon>
        <taxon>Selenomonadaceae</taxon>
        <taxon>Pectinatus</taxon>
    </lineage>
</organism>
<evidence type="ECO:0000256" key="1">
    <source>
        <dbReference type="SAM" id="Phobius"/>
    </source>
</evidence>
<name>A0A840UUG0_9FIRM</name>
<feature type="transmembrane region" description="Helical" evidence="1">
    <location>
        <begin position="35"/>
        <end position="56"/>
    </location>
</feature>
<proteinExistence type="predicted"/>
<accession>A0A840UUG0</accession>
<dbReference type="InterPro" id="IPR010001">
    <property type="entry name" value="BofA"/>
</dbReference>
<comment type="caution">
    <text evidence="2">The sequence shown here is derived from an EMBL/GenBank/DDBJ whole genome shotgun (WGS) entry which is preliminary data.</text>
</comment>
<keyword evidence="1" id="KW-0812">Transmembrane</keyword>
<sequence length="84" mass="9049">MISANLVIAFCIGLLILCLITKILSLPVKTLWKLIYNSIIGAICLWLVNLVLGLAIPINFVTALVAGTLGIPGVLLVVIYYLIK</sequence>
<evidence type="ECO:0000313" key="2">
    <source>
        <dbReference type="EMBL" id="MBB5336095.1"/>
    </source>
</evidence>
<dbReference type="RefSeq" id="WP_183860724.1">
    <property type="nucleotide sequence ID" value="NZ_JACHFH010000012.1"/>
</dbReference>
<dbReference type="NCBIfam" id="TIGR02862">
    <property type="entry name" value="spore_BofA"/>
    <property type="match status" value="1"/>
</dbReference>
<keyword evidence="3" id="KW-1185">Reference proteome</keyword>
<dbReference type="Pfam" id="PF07441">
    <property type="entry name" value="BofA"/>
    <property type="match status" value="1"/>
</dbReference>
<reference evidence="2 3" key="1">
    <citation type="submission" date="2020-08" db="EMBL/GenBank/DDBJ databases">
        <title>Genomic Encyclopedia of Type Strains, Phase IV (KMG-IV): sequencing the most valuable type-strain genomes for metagenomic binning, comparative biology and taxonomic classification.</title>
        <authorList>
            <person name="Goeker M."/>
        </authorList>
    </citation>
    <scope>NUCLEOTIDE SEQUENCE [LARGE SCALE GENOMIC DNA]</scope>
    <source>
        <strain evidence="2 3">DSM 24661</strain>
    </source>
</reference>
<dbReference type="EMBL" id="JACHFH010000012">
    <property type="protein sequence ID" value="MBB5336095.1"/>
    <property type="molecule type" value="Genomic_DNA"/>
</dbReference>
<feature type="transmembrane region" description="Helical" evidence="1">
    <location>
        <begin position="63"/>
        <end position="83"/>
    </location>
</feature>
<gene>
    <name evidence="2" type="ORF">HNR32_001239</name>
</gene>
<keyword evidence="1" id="KW-0472">Membrane</keyword>
<dbReference type="Proteomes" id="UP000559117">
    <property type="component" value="Unassembled WGS sequence"/>
</dbReference>
<keyword evidence="1" id="KW-1133">Transmembrane helix</keyword>
<dbReference type="AlphaFoldDB" id="A0A840UUG0"/>
<evidence type="ECO:0000313" key="3">
    <source>
        <dbReference type="Proteomes" id="UP000559117"/>
    </source>
</evidence>
<protein>
    <submittedName>
        <fullName evidence="2">Inhibitor of the pro-sigma K processing machinery</fullName>
    </submittedName>
</protein>